<keyword evidence="3" id="KW-1185">Reference proteome</keyword>
<sequence>MPDPTPTNPYEPPPIAKRYCTACGSVVMGNDAKCPLCGEAESLPTNRCAHCQTLWRSDYPYCLGCGRSHTGNYTTSGKHNGINPQRAAANVMIVIAAPFAAFLAFFATCGFGNTGFDGGAGQFFWRVLQLQQPFP</sequence>
<keyword evidence="1" id="KW-0472">Membrane</keyword>
<proteinExistence type="predicted"/>
<evidence type="ECO:0000313" key="2">
    <source>
        <dbReference type="EMBL" id="ADB14729.1"/>
    </source>
</evidence>
<dbReference type="OrthoDB" id="9799456at2"/>
<dbReference type="HOGENOM" id="CLU_1883823_0_0_0"/>
<reference evidence="2 3" key="1">
    <citation type="journal article" date="2009" name="Stand. Genomic Sci.">
        <title>Complete genome sequence of Pirellula staleyi type strain (ATCC 27377).</title>
        <authorList>
            <person name="Clum A."/>
            <person name="Tindall B.J."/>
            <person name="Sikorski J."/>
            <person name="Ivanova N."/>
            <person name="Mavrommatis K."/>
            <person name="Lucas S."/>
            <person name="Glavina del Rio T."/>
            <person name="Nolan M."/>
            <person name="Chen F."/>
            <person name="Tice H."/>
            <person name="Pitluck S."/>
            <person name="Cheng J.F."/>
            <person name="Chertkov O."/>
            <person name="Brettin T."/>
            <person name="Han C."/>
            <person name="Detter J.C."/>
            <person name="Kuske C."/>
            <person name="Bruce D."/>
            <person name="Goodwin L."/>
            <person name="Ovchinikova G."/>
            <person name="Pati A."/>
            <person name="Mikhailova N."/>
            <person name="Chen A."/>
            <person name="Palaniappan K."/>
            <person name="Land M."/>
            <person name="Hauser L."/>
            <person name="Chang Y.J."/>
            <person name="Jeffries C.D."/>
            <person name="Chain P."/>
            <person name="Rohde M."/>
            <person name="Goker M."/>
            <person name="Bristow J."/>
            <person name="Eisen J.A."/>
            <person name="Markowitz V."/>
            <person name="Hugenholtz P."/>
            <person name="Kyrpides N.C."/>
            <person name="Klenk H.P."/>
            <person name="Lapidus A."/>
        </authorList>
    </citation>
    <scope>NUCLEOTIDE SEQUENCE [LARGE SCALE GENOMIC DNA]</scope>
    <source>
        <strain evidence="3">ATCC 27377 / DSM 6068 / ICPB 4128</strain>
    </source>
</reference>
<dbReference type="EMBL" id="CP001848">
    <property type="protein sequence ID" value="ADB14729.1"/>
    <property type="molecule type" value="Genomic_DNA"/>
</dbReference>
<feature type="transmembrane region" description="Helical" evidence="1">
    <location>
        <begin position="87"/>
        <end position="107"/>
    </location>
</feature>
<dbReference type="STRING" id="530564.Psta_0032"/>
<dbReference type="KEGG" id="psl:Psta_0032"/>
<dbReference type="AlphaFoldDB" id="D2QZH1"/>
<protein>
    <recommendedName>
        <fullName evidence="4">DZANK-type domain-containing protein</fullName>
    </recommendedName>
</protein>
<gene>
    <name evidence="2" type="ordered locus">Psta_0032</name>
</gene>
<name>D2QZH1_PIRSD</name>
<evidence type="ECO:0000256" key="1">
    <source>
        <dbReference type="SAM" id="Phobius"/>
    </source>
</evidence>
<keyword evidence="1" id="KW-1133">Transmembrane helix</keyword>
<dbReference type="Proteomes" id="UP000001887">
    <property type="component" value="Chromosome"/>
</dbReference>
<organism evidence="2 3">
    <name type="scientific">Pirellula staleyi (strain ATCC 27377 / DSM 6068 / ICPB 4128)</name>
    <name type="common">Pirella staleyi</name>
    <dbReference type="NCBI Taxonomy" id="530564"/>
    <lineage>
        <taxon>Bacteria</taxon>
        <taxon>Pseudomonadati</taxon>
        <taxon>Planctomycetota</taxon>
        <taxon>Planctomycetia</taxon>
        <taxon>Pirellulales</taxon>
        <taxon>Pirellulaceae</taxon>
        <taxon>Pirellula</taxon>
    </lineage>
</organism>
<evidence type="ECO:0000313" key="3">
    <source>
        <dbReference type="Proteomes" id="UP000001887"/>
    </source>
</evidence>
<accession>D2QZH1</accession>
<keyword evidence="1" id="KW-0812">Transmembrane</keyword>
<evidence type="ECO:0008006" key="4">
    <source>
        <dbReference type="Google" id="ProtNLM"/>
    </source>
</evidence>